<evidence type="ECO:0000313" key="1">
    <source>
        <dbReference type="EMBL" id="CAD8126645.1"/>
    </source>
</evidence>
<gene>
    <name evidence="1" type="ORF">PSON_ATCC_30995.1.T1690041</name>
</gene>
<protein>
    <submittedName>
        <fullName evidence="1">Uncharacterized protein</fullName>
    </submittedName>
</protein>
<dbReference type="Proteomes" id="UP000692954">
    <property type="component" value="Unassembled WGS sequence"/>
</dbReference>
<dbReference type="AlphaFoldDB" id="A0A8S1RIL5"/>
<reference evidence="1" key="1">
    <citation type="submission" date="2021-01" db="EMBL/GenBank/DDBJ databases">
        <authorList>
            <consortium name="Genoscope - CEA"/>
            <person name="William W."/>
        </authorList>
    </citation>
    <scope>NUCLEOTIDE SEQUENCE</scope>
</reference>
<accession>A0A8S1RIL5</accession>
<sequence length="62" mass="7484">MESINSTQIDQTKGLLRRKLFIKQQPLDYIFTVKDLLFKITLEQLFQECKQRNNYSLNYLNV</sequence>
<evidence type="ECO:0000313" key="2">
    <source>
        <dbReference type="Proteomes" id="UP000692954"/>
    </source>
</evidence>
<dbReference type="EMBL" id="CAJJDN010000169">
    <property type="protein sequence ID" value="CAD8126645.1"/>
    <property type="molecule type" value="Genomic_DNA"/>
</dbReference>
<keyword evidence="2" id="KW-1185">Reference proteome</keyword>
<proteinExistence type="predicted"/>
<comment type="caution">
    <text evidence="1">The sequence shown here is derived from an EMBL/GenBank/DDBJ whole genome shotgun (WGS) entry which is preliminary data.</text>
</comment>
<organism evidence="1 2">
    <name type="scientific">Paramecium sonneborni</name>
    <dbReference type="NCBI Taxonomy" id="65129"/>
    <lineage>
        <taxon>Eukaryota</taxon>
        <taxon>Sar</taxon>
        <taxon>Alveolata</taxon>
        <taxon>Ciliophora</taxon>
        <taxon>Intramacronucleata</taxon>
        <taxon>Oligohymenophorea</taxon>
        <taxon>Peniculida</taxon>
        <taxon>Parameciidae</taxon>
        <taxon>Paramecium</taxon>
    </lineage>
</organism>
<name>A0A8S1RIL5_9CILI</name>